<dbReference type="Pfam" id="PF13895">
    <property type="entry name" value="Ig_2"/>
    <property type="match status" value="1"/>
</dbReference>
<dbReference type="SMART" id="SM00408">
    <property type="entry name" value="IGc2"/>
    <property type="match status" value="4"/>
</dbReference>
<dbReference type="InterPro" id="IPR009068">
    <property type="entry name" value="uS15_NS1_RNA-bd_sf"/>
</dbReference>
<feature type="domain" description="Fibronectin type-III" evidence="20">
    <location>
        <begin position="1702"/>
        <end position="1802"/>
    </location>
</feature>
<dbReference type="FunFam" id="2.60.40.10:FF:000158">
    <property type="entry name" value="Sidekick cell adhesion molecule 2"/>
    <property type="match status" value="1"/>
</dbReference>
<evidence type="ECO:0000256" key="15">
    <source>
        <dbReference type="ARBA" id="ARBA00035470"/>
    </source>
</evidence>
<feature type="domain" description="Fibronectin type-III" evidence="20">
    <location>
        <begin position="984"/>
        <end position="1083"/>
    </location>
</feature>
<feature type="domain" description="Fibronectin type-III" evidence="20">
    <location>
        <begin position="1087"/>
        <end position="1183"/>
    </location>
</feature>
<dbReference type="InterPro" id="IPR003599">
    <property type="entry name" value="Ig_sub"/>
</dbReference>
<evidence type="ECO:0000256" key="6">
    <source>
        <dbReference type="ARBA" id="ARBA00022889"/>
    </source>
</evidence>
<keyword evidence="4" id="KW-0732">Signal</keyword>
<evidence type="ECO:0000256" key="7">
    <source>
        <dbReference type="ARBA" id="ARBA00022980"/>
    </source>
</evidence>
<dbReference type="PROSITE" id="PS00362">
    <property type="entry name" value="RIBOSOMAL_S15"/>
    <property type="match status" value="1"/>
</dbReference>
<dbReference type="Gene3D" id="1.10.287.10">
    <property type="entry name" value="S15/NS1, RNA-binding"/>
    <property type="match status" value="1"/>
</dbReference>
<evidence type="ECO:0000256" key="13">
    <source>
        <dbReference type="ARBA" id="ARBA00023319"/>
    </source>
</evidence>
<evidence type="ECO:0000256" key="8">
    <source>
        <dbReference type="ARBA" id="ARBA00022989"/>
    </source>
</evidence>
<dbReference type="InterPro" id="IPR036179">
    <property type="entry name" value="Ig-like_dom_sf"/>
</dbReference>
<dbReference type="InterPro" id="IPR050964">
    <property type="entry name" value="Striated_Muscle_Regulatory"/>
</dbReference>
<feature type="domain" description="Fibronectin type-III" evidence="20">
    <location>
        <begin position="1807"/>
        <end position="1903"/>
    </location>
</feature>
<feature type="domain" description="Fibronectin type-III" evidence="20">
    <location>
        <begin position="1494"/>
        <end position="1592"/>
    </location>
</feature>
<dbReference type="Proteomes" id="UP000887575">
    <property type="component" value="Unassembled WGS sequence"/>
</dbReference>
<dbReference type="InterPro" id="IPR013098">
    <property type="entry name" value="Ig_I-set"/>
</dbReference>
<keyword evidence="12" id="KW-0687">Ribonucleoprotein</keyword>
<evidence type="ECO:0000256" key="16">
    <source>
        <dbReference type="ARBA" id="ARBA00061621"/>
    </source>
</evidence>
<feature type="region of interest" description="Disordered" evidence="17">
    <location>
        <begin position="2196"/>
        <end position="2218"/>
    </location>
</feature>
<dbReference type="InterPro" id="IPR012606">
    <property type="entry name" value="Ribosomal_uS15_N"/>
</dbReference>
<keyword evidence="5" id="KW-0677">Repeat</keyword>
<comment type="similarity">
    <text evidence="2">Belongs to the universal ribosomal protein uS15 family.</text>
</comment>
<name>A0AAF3J9A3_9BILA</name>
<evidence type="ECO:0000259" key="19">
    <source>
        <dbReference type="PROSITE" id="PS50835"/>
    </source>
</evidence>
<organism evidence="21 22">
    <name type="scientific">Mesorhabditis belari</name>
    <dbReference type="NCBI Taxonomy" id="2138241"/>
    <lineage>
        <taxon>Eukaryota</taxon>
        <taxon>Metazoa</taxon>
        <taxon>Ecdysozoa</taxon>
        <taxon>Nematoda</taxon>
        <taxon>Chromadorea</taxon>
        <taxon>Rhabditida</taxon>
        <taxon>Rhabditina</taxon>
        <taxon>Rhabditomorpha</taxon>
        <taxon>Rhabditoidea</taxon>
        <taxon>Rhabditidae</taxon>
        <taxon>Mesorhabditinae</taxon>
        <taxon>Mesorhabditis</taxon>
    </lineage>
</organism>
<keyword evidence="13" id="KW-0393">Immunoglobulin domain</keyword>
<dbReference type="NCBIfam" id="NF006331">
    <property type="entry name" value="PRK08561.1"/>
    <property type="match status" value="1"/>
</dbReference>
<keyword evidence="3 18" id="KW-0812">Transmembrane</keyword>
<feature type="domain" description="Fibronectin type-III" evidence="20">
    <location>
        <begin position="882"/>
        <end position="979"/>
    </location>
</feature>
<feature type="compositionally biased region" description="Acidic residues" evidence="17">
    <location>
        <begin position="2297"/>
        <end position="2309"/>
    </location>
</feature>
<dbReference type="CDD" id="cd00096">
    <property type="entry name" value="Ig"/>
    <property type="match status" value="2"/>
</dbReference>
<feature type="domain" description="Ig-like" evidence="19">
    <location>
        <begin position="586"/>
        <end position="672"/>
    </location>
</feature>
<protein>
    <recommendedName>
        <fullName evidence="14">Small ribosomal subunit protein uS15</fullName>
    </recommendedName>
    <alternativeName>
        <fullName evidence="15">40S ribosomal protein S13</fullName>
    </alternativeName>
</protein>
<feature type="domain" description="Ig-like" evidence="19">
    <location>
        <begin position="184"/>
        <end position="262"/>
    </location>
</feature>
<keyword evidence="11" id="KW-0325">Glycoprotein</keyword>
<dbReference type="Pfam" id="PF07679">
    <property type="entry name" value="I-set"/>
    <property type="match status" value="2"/>
</dbReference>
<dbReference type="InterPro" id="IPR000589">
    <property type="entry name" value="Ribosomal_uS15"/>
</dbReference>
<dbReference type="Gene3D" id="2.60.40.10">
    <property type="entry name" value="Immunoglobulins"/>
    <property type="match status" value="17"/>
</dbReference>
<evidence type="ECO:0000313" key="21">
    <source>
        <dbReference type="Proteomes" id="UP000887575"/>
    </source>
</evidence>
<comment type="subcellular location">
    <subcellularLocation>
        <location evidence="1">Membrane</location>
        <topology evidence="1">Single-pass type I membrane protein</topology>
    </subcellularLocation>
</comment>
<feature type="transmembrane region" description="Helical" evidence="18">
    <location>
        <begin position="2136"/>
        <end position="2159"/>
    </location>
</feature>
<evidence type="ECO:0000256" key="18">
    <source>
        <dbReference type="SAM" id="Phobius"/>
    </source>
</evidence>
<evidence type="ECO:0000256" key="3">
    <source>
        <dbReference type="ARBA" id="ARBA00022692"/>
    </source>
</evidence>
<evidence type="ECO:0000256" key="5">
    <source>
        <dbReference type="ARBA" id="ARBA00022737"/>
    </source>
</evidence>
<dbReference type="FunFam" id="2.60.40.10:FF:000209">
    <property type="entry name" value="Sidekick cell adhesion molecule 2"/>
    <property type="match status" value="1"/>
</dbReference>
<dbReference type="InterPro" id="IPR023029">
    <property type="entry name" value="Ribosomal_uS15_arc_euk"/>
</dbReference>
<comment type="similarity">
    <text evidence="16">Belongs to the sidekick family.</text>
</comment>
<dbReference type="Pfam" id="PF00312">
    <property type="entry name" value="Ribosomal_S15"/>
    <property type="match status" value="1"/>
</dbReference>
<dbReference type="FunFam" id="1.10.287.10:FF:000003">
    <property type="entry name" value="40S ribosomal protein S13"/>
    <property type="match status" value="1"/>
</dbReference>
<evidence type="ECO:0000313" key="22">
    <source>
        <dbReference type="WBParaSite" id="MBELARI_LOCUS4437"/>
    </source>
</evidence>
<feature type="region of interest" description="Disordered" evidence="17">
    <location>
        <begin position="2280"/>
        <end position="2327"/>
    </location>
</feature>
<dbReference type="FunFam" id="2.60.40.10:FF:000028">
    <property type="entry name" value="Neuronal cell adhesion molecule"/>
    <property type="match status" value="1"/>
</dbReference>
<keyword evidence="6" id="KW-0130">Cell adhesion</keyword>
<dbReference type="Pfam" id="PF08069">
    <property type="entry name" value="Ribosomal_S13_N"/>
    <property type="match status" value="1"/>
</dbReference>
<dbReference type="GO" id="GO:0005840">
    <property type="term" value="C:ribosome"/>
    <property type="evidence" value="ECO:0007669"/>
    <property type="project" value="UniProtKB-KW"/>
</dbReference>
<feature type="domain" description="Fibronectin type-III" evidence="20">
    <location>
        <begin position="1187"/>
        <end position="1282"/>
    </location>
</feature>
<feature type="domain" description="Ig-like" evidence="19">
    <location>
        <begin position="691"/>
        <end position="767"/>
    </location>
</feature>
<dbReference type="SMART" id="SM01387">
    <property type="entry name" value="Ribosomal_S15"/>
    <property type="match status" value="1"/>
</dbReference>
<dbReference type="SUPFAM" id="SSF47060">
    <property type="entry name" value="S15/NS1 RNA-binding domain"/>
    <property type="match status" value="1"/>
</dbReference>
<keyword evidence="10" id="KW-1015">Disulfide bond</keyword>
<dbReference type="SMART" id="SM01386">
    <property type="entry name" value="Ribosomal_S13_N"/>
    <property type="match status" value="1"/>
</dbReference>
<dbReference type="GO" id="GO:0003735">
    <property type="term" value="F:structural constituent of ribosome"/>
    <property type="evidence" value="ECO:0007669"/>
    <property type="project" value="InterPro"/>
</dbReference>
<dbReference type="InterPro" id="IPR007110">
    <property type="entry name" value="Ig-like_dom"/>
</dbReference>
<dbReference type="SMART" id="SM00060">
    <property type="entry name" value="FN3"/>
    <property type="match status" value="13"/>
</dbReference>
<evidence type="ECO:0000256" key="10">
    <source>
        <dbReference type="ARBA" id="ARBA00023157"/>
    </source>
</evidence>
<dbReference type="CDD" id="cd00063">
    <property type="entry name" value="FN3"/>
    <property type="match status" value="13"/>
</dbReference>
<feature type="domain" description="Ig-like" evidence="19">
    <location>
        <begin position="472"/>
        <end position="546"/>
    </location>
</feature>
<dbReference type="PROSITE" id="PS50835">
    <property type="entry name" value="IG_LIKE"/>
    <property type="match status" value="4"/>
</dbReference>
<keyword evidence="7" id="KW-0689">Ribosomal protein</keyword>
<dbReference type="SUPFAM" id="SSF49265">
    <property type="entry name" value="Fibronectin type III"/>
    <property type="match status" value="7"/>
</dbReference>
<dbReference type="WBParaSite" id="MBELARI_LOCUS4437">
    <property type="protein sequence ID" value="MBELARI_LOCUS4437"/>
    <property type="gene ID" value="MBELARI_LOCUS4437"/>
</dbReference>
<reference evidence="22" key="1">
    <citation type="submission" date="2024-02" db="UniProtKB">
        <authorList>
            <consortium name="WormBaseParasite"/>
        </authorList>
    </citation>
    <scope>IDENTIFICATION</scope>
</reference>
<keyword evidence="9 18" id="KW-0472">Membrane</keyword>
<evidence type="ECO:0000256" key="14">
    <source>
        <dbReference type="ARBA" id="ARBA00035165"/>
    </source>
</evidence>
<feature type="domain" description="Fibronectin type-III" evidence="20">
    <location>
        <begin position="1906"/>
        <end position="2001"/>
    </location>
</feature>
<proteinExistence type="inferred from homology"/>
<accession>A0AAF3J9A3</accession>
<dbReference type="GO" id="GO:0006412">
    <property type="term" value="P:translation"/>
    <property type="evidence" value="ECO:0007669"/>
    <property type="project" value="InterPro"/>
</dbReference>
<evidence type="ECO:0000256" key="2">
    <source>
        <dbReference type="ARBA" id="ARBA00008434"/>
    </source>
</evidence>
<dbReference type="FunFam" id="4.10.860.130:FF:000001">
    <property type="entry name" value="40S ribosomal protein S13"/>
    <property type="match status" value="1"/>
</dbReference>
<dbReference type="InterPro" id="IPR003598">
    <property type="entry name" value="Ig_sub2"/>
</dbReference>
<evidence type="ECO:0000256" key="12">
    <source>
        <dbReference type="ARBA" id="ARBA00023274"/>
    </source>
</evidence>
<dbReference type="GO" id="GO:1990904">
    <property type="term" value="C:ribonucleoprotein complex"/>
    <property type="evidence" value="ECO:0007669"/>
    <property type="project" value="UniProtKB-KW"/>
</dbReference>
<dbReference type="PANTHER" id="PTHR13817">
    <property type="entry name" value="TITIN"/>
    <property type="match status" value="1"/>
</dbReference>
<dbReference type="GO" id="GO:0016020">
    <property type="term" value="C:membrane"/>
    <property type="evidence" value="ECO:0007669"/>
    <property type="project" value="UniProtKB-SubCell"/>
</dbReference>
<sequence>MGRMHNPGKGMAKSALPYRRSVPTWLKMSSEEVVDHICRIAKKGLRPSQIGVLLRDSHGVAQVRRITGNKIVRILKAKGMAPEIPEDLYHLVKKAVSIRKHLERCRKDRDSKYRLILVESRIHRLARYYKTSKTLPPSWRRTFFYLLSHSRYAFRPPEIMRTIFFLFLIFIHSAFLDIIRGQPPLVGNLTPSIYLTVNEGNPFQLECPQTLSPVEYQWLKGRENIESSKVLQIPQASIENSGTYYCVAKNSFGASILQVFIVSVQYLHDFADSNDQTIDSHSDSPFILKRPQLIASNAIRPTFFWYRNDIEISSNLTHYVTGNGDLIVLDDHRADGSYRVTAYEEHLGEAASGVYFVSINPSPKGQKINNFSIVYGPTDSNLILNEETKETILDCVPSYSSGVNVNWFIDDQPINDDSSGVKLNQLNRQLVIKKNSDLIKNKSSLSIRCRCDALGGRVFDEKTAVLRVIANPQLNLLPSELIKTIGENLHVKCSLKDGFGPAEIRWWHNGKMLDTRDGIITLSSVNQQDFGIYQCEGTNQAGTTLSTIWIHEALTNEKRKERIESENLWGFEDSSLERSTNETIVPLTFTRKPVDKEARIGDEVTFDCSADGTPKPRMKWMFNGKVIRGESSKYEITRERLTISSIKTSDQGEYICVAETSKGSIEASARMNVIGISLIENGPTNQSILIGTNIEIPCETSKDLSEKVEVSWSLNDEPIGFSGNNGLRITQRKNRLLISQVGPDNIGEYKCTIRYNEIEQTQSAWLRIIERPSMPVAVNALLMNETVPAKIRVSWKQGFDGNSPILHNFIQTRTLGPTNQWGVWENVVNSVPPENCCSWLIDNIKPSITAEFRVVAVNRHGSGIPSVSTNNITMPQQPPASAPTGVVASARSSTSVVVQWQPPPSEQWNGDILGYIIRYRLAGYDTLPWNEKNITNTLSRVMPIDPLITWRTYEIQIAAYNHRGLGVFSNSIEVTTLEGVPTQSPKKVEAKSINSTSISLSFIAPDQQRIPGVNLGYKVQFWKGAPGRGVLYKQEDLYPSGSEISVIVDGLEKWGHYNVTVLCYTSPGDGPRSDAVLVVTEEDIPGLVADLGIDHDQIMSNSAVIQWNQPREANGKIINYEMNYWRNDNSEDKKNLQLNGEQHEILLESLQPSTQYVVEIRAKTSKGFGPWSETRFESGVPPELPGRPSSLSISSISTRSVLLQFLPGFDGHTAIRQWIVEGRIGDSSIYHTLFNISSPKARSLNVTGLRPYTRYQLRIIAENVVGKSLPSEPTTTFETKATIPESPSSRLWFEPISATALVLTWTPLQHWQWNGHPSGYLITYRQNNTQDWKEIRISSLRATDFTLRDLRPFTLYEVDFFAENNIGKSAPTGKTFAKTYESIPSGAPTDIKATLEKNAQTTILIEWNQVEEQMRNGEIMGYKVRISPAEKPELRTEYEKTIEVDGEKTIKLKINDLRAFTSYNVFVSAHTVIGDGPENSIPATIMTGVDLPTEPENVGFSFVSEGEARLRWLPPANPNGRITKYIVTYVRVDDLKESEIDRSITVPIESTSFGFSANGLDANSRYRFTIKAENPMGFGPEAEVEVKTTSIQLPLKNPPPPKCDDQRPFSSKEIYVTWPEITFSNEDAPIRFVQVEYQKANDDEWTHYSDSITAKQNRITIKRLLPNTPYRVRIRFRGDFAQSTWSAESEWIKTLGDRPSAGPSQITTAPFENDGILLQWTTPERVDWNSDVLGYRISYRVYPSNESWQSSEIAPRHDHEAREQTIIRGLRRFQHYIVTMRSLNGQGVSDPTTPVFVYIGFSIPRGNVTGLTAEPSSSTSIKLNWNKWEDKDDVITGFKIRYVPLISVLSRQSTEEQLLIVENNTALLTDLMKYTQYQISVSPYNRAGEGGMAVVRETTLQDVPGPVGSLIFEDILLDSVNVSWSVPDRPNGRIVRYIVNYYTSKLQDEFLKNIKQPTQMPFIVVTGLEEGATYFFSVHAETSAGAGPERSGNVTIGSAPDGPVAPMRPRAISGHTSITLQWVDGTVIADGVLGHLIQAKRVANAETTKKTISPEKRIRRASYDVPTHRMGEWVTLSTTIGTATSFEISYHDLVASSYYVFRIFARNRRGVGKASPESDQLFVPASLPEDPFYAKLWFIAIVGMATLIVIILVVAFLCITGSAKKEKKRHHSIDSLQLADGNLATFHLKQSNDRISRSRNEPLTRPGTNTSWISDREPPTYGSVLGGGGNGVPNMYGHLATDIMPRMNDLANTQRLSVLAGRDVRGSVYAKGVNAQTARADLLSPRSTHQEQQENSDGFDSDGFDEEGDGSERSVDAGNDIAGHYNHSDHYSATWRRVRAREAQMNEQPPRIGIPPQQPYDRQSSSVLPTRPESSDGAASDTSWPSHNAPAPGISSGVDRVDNQSELLFVSTTRCWRLPEVGVDNMRLWARSRPLIRPLLDSSPLQVQVISLASIATNSPPHYLHLSFSSYTS</sequence>
<feature type="domain" description="Fibronectin type-III" evidence="20">
    <location>
        <begin position="1287"/>
        <end position="1382"/>
    </location>
</feature>
<feature type="domain" description="Fibronectin type-III" evidence="20">
    <location>
        <begin position="1597"/>
        <end position="1697"/>
    </location>
</feature>
<dbReference type="InterPro" id="IPR013783">
    <property type="entry name" value="Ig-like_fold"/>
</dbReference>
<feature type="domain" description="Fibronectin type-III" evidence="20">
    <location>
        <begin position="1387"/>
        <end position="1490"/>
    </location>
</feature>
<dbReference type="Pfam" id="PF13927">
    <property type="entry name" value="Ig_3"/>
    <property type="match status" value="1"/>
</dbReference>
<dbReference type="SMART" id="SM00409">
    <property type="entry name" value="IG"/>
    <property type="match status" value="4"/>
</dbReference>
<dbReference type="HAMAP" id="MF_01343_A">
    <property type="entry name" value="Ribosomal_uS15_A"/>
    <property type="match status" value="1"/>
</dbReference>
<dbReference type="SUPFAM" id="SSF48726">
    <property type="entry name" value="Immunoglobulin"/>
    <property type="match status" value="4"/>
</dbReference>
<dbReference type="Gene3D" id="4.10.860.130">
    <property type="match status" value="1"/>
</dbReference>
<evidence type="ECO:0000256" key="4">
    <source>
        <dbReference type="ARBA" id="ARBA00022729"/>
    </source>
</evidence>
<dbReference type="PROSITE" id="PS50853">
    <property type="entry name" value="FN3"/>
    <property type="match status" value="12"/>
</dbReference>
<dbReference type="Pfam" id="PF00041">
    <property type="entry name" value="fn3"/>
    <property type="match status" value="10"/>
</dbReference>
<evidence type="ECO:0000259" key="20">
    <source>
        <dbReference type="PROSITE" id="PS50853"/>
    </source>
</evidence>
<dbReference type="InterPro" id="IPR036116">
    <property type="entry name" value="FN3_sf"/>
</dbReference>
<dbReference type="GO" id="GO:0007155">
    <property type="term" value="P:cell adhesion"/>
    <property type="evidence" value="ECO:0007669"/>
    <property type="project" value="UniProtKB-KW"/>
</dbReference>
<dbReference type="PANTHER" id="PTHR13817:SF166">
    <property type="entry name" value="NEURONAL IGCAM-RELATED"/>
    <property type="match status" value="1"/>
</dbReference>
<keyword evidence="8 18" id="KW-1133">Transmembrane helix</keyword>
<feature type="domain" description="Fibronectin type-III" evidence="20">
    <location>
        <begin position="774"/>
        <end position="877"/>
    </location>
</feature>
<evidence type="ECO:0000256" key="1">
    <source>
        <dbReference type="ARBA" id="ARBA00004479"/>
    </source>
</evidence>
<dbReference type="InterPro" id="IPR003961">
    <property type="entry name" value="FN3_dom"/>
</dbReference>
<dbReference type="PRINTS" id="PR00014">
    <property type="entry name" value="FNTYPEIII"/>
</dbReference>
<evidence type="ECO:0000256" key="9">
    <source>
        <dbReference type="ARBA" id="ARBA00023136"/>
    </source>
</evidence>
<feature type="region of interest" description="Disordered" evidence="17">
    <location>
        <begin position="2344"/>
        <end position="2398"/>
    </location>
</feature>
<keyword evidence="21" id="KW-1185">Reference proteome</keyword>
<evidence type="ECO:0000256" key="17">
    <source>
        <dbReference type="SAM" id="MobiDB-lite"/>
    </source>
</evidence>
<dbReference type="FunFam" id="2.60.40.10:FF:000032">
    <property type="entry name" value="palladin isoform X1"/>
    <property type="match status" value="1"/>
</dbReference>
<evidence type="ECO:0000256" key="11">
    <source>
        <dbReference type="ARBA" id="ARBA00023180"/>
    </source>
</evidence>
<dbReference type="CDD" id="cd00353">
    <property type="entry name" value="Ribosomal_S15p_S13e"/>
    <property type="match status" value="1"/>
</dbReference>